<reference evidence="2 3" key="1">
    <citation type="submission" date="2016-05" db="EMBL/GenBank/DDBJ databases">
        <title>Single-cell genome of chain-forming Candidatus Thiomargarita nelsonii and comparison to other large sulfur-oxidizing bacteria.</title>
        <authorList>
            <person name="Winkel M."/>
            <person name="Salman V."/>
            <person name="Woyke T."/>
            <person name="Schulz-Vogt H."/>
            <person name="Richter M."/>
            <person name="Flood B."/>
            <person name="Bailey J."/>
            <person name="Amann R."/>
            <person name="Mussmann M."/>
        </authorList>
    </citation>
    <scope>NUCLEOTIDE SEQUENCE [LARGE SCALE GENOMIC DNA]</scope>
    <source>
        <strain evidence="2 3">THI036</strain>
    </source>
</reference>
<dbReference type="PANTHER" id="PTHR47635">
    <property type="entry name" value="CUB DOMAIN-CONTAINING PROTEIN"/>
    <property type="match status" value="1"/>
</dbReference>
<dbReference type="Pfam" id="PF07953">
    <property type="entry name" value="Toxin_R_bind_N"/>
    <property type="match status" value="1"/>
</dbReference>
<gene>
    <name evidence="2" type="ORF">THIOM_005633</name>
</gene>
<dbReference type="PANTHER" id="PTHR47635:SF2">
    <property type="entry name" value="LAMG-LIKE JELLYROLL FOLD DOMAIN-CONTAINING PROTEIN"/>
    <property type="match status" value="1"/>
</dbReference>
<evidence type="ECO:0000313" key="2">
    <source>
        <dbReference type="EMBL" id="OAD18767.1"/>
    </source>
</evidence>
<dbReference type="InterPro" id="IPR012928">
    <property type="entry name" value="Toxin_rcpt-bd_N"/>
</dbReference>
<evidence type="ECO:0000313" key="3">
    <source>
        <dbReference type="Proteomes" id="UP000076962"/>
    </source>
</evidence>
<evidence type="ECO:0000259" key="1">
    <source>
        <dbReference type="Pfam" id="PF07953"/>
    </source>
</evidence>
<dbReference type="InterPro" id="IPR013320">
    <property type="entry name" value="ConA-like_dom_sf"/>
</dbReference>
<proteinExistence type="predicted"/>
<dbReference type="EMBL" id="LUTY01003095">
    <property type="protein sequence ID" value="OAD18767.1"/>
    <property type="molecule type" value="Genomic_DNA"/>
</dbReference>
<sequence>MADLNDGLVAYYPFDGNAQDESGNGNNGTVHGAILTEDRFGNVESAYRFDGTNSFIEVMDTPALRLNNTDFTVSAWVYETERNVSYQDAILTKRSSGSRNGWFYSIGTKN</sequence>
<comment type="caution">
    <text evidence="2">The sequence shown here is derived from an EMBL/GenBank/DDBJ whole genome shotgun (WGS) entry which is preliminary data.</text>
</comment>
<organism evidence="2 3">
    <name type="scientific">Candidatus Thiomargarita nelsonii</name>
    <dbReference type="NCBI Taxonomy" id="1003181"/>
    <lineage>
        <taxon>Bacteria</taxon>
        <taxon>Pseudomonadati</taxon>
        <taxon>Pseudomonadota</taxon>
        <taxon>Gammaproteobacteria</taxon>
        <taxon>Thiotrichales</taxon>
        <taxon>Thiotrichaceae</taxon>
        <taxon>Thiomargarita</taxon>
    </lineage>
</organism>
<dbReference type="Gene3D" id="2.60.120.200">
    <property type="match status" value="1"/>
</dbReference>
<accession>A0A176RSS3</accession>
<keyword evidence="3" id="KW-1185">Reference proteome</keyword>
<dbReference type="PATRIC" id="fig|1003181.4.peg.7473"/>
<name>A0A176RSS3_9GAMM</name>
<feature type="domain" description="Clostridium neurotoxin receptor binding N-terminal" evidence="1">
    <location>
        <begin position="16"/>
        <end position="106"/>
    </location>
</feature>
<dbReference type="AlphaFoldDB" id="A0A176RSS3"/>
<dbReference type="Proteomes" id="UP000076962">
    <property type="component" value="Unassembled WGS sequence"/>
</dbReference>
<dbReference type="SUPFAM" id="SSF49899">
    <property type="entry name" value="Concanavalin A-like lectins/glucanases"/>
    <property type="match status" value="1"/>
</dbReference>
<protein>
    <submittedName>
        <fullName evidence="2">LamG domain protein jellyroll fold domain protein</fullName>
    </submittedName>
</protein>